<dbReference type="PANTHER" id="PTHR22916">
    <property type="entry name" value="GLYCOSYLTRANSFERASE"/>
    <property type="match status" value="1"/>
</dbReference>
<gene>
    <name evidence="2" type="ORF">EV214_10861</name>
</gene>
<dbReference type="Pfam" id="PF00535">
    <property type="entry name" value="Glycos_transf_2"/>
    <property type="match status" value="1"/>
</dbReference>
<keyword evidence="3" id="KW-1185">Reference proteome</keyword>
<keyword evidence="2" id="KW-0808">Transferase</keyword>
<dbReference type="CDD" id="cd00761">
    <property type="entry name" value="Glyco_tranf_GTA_type"/>
    <property type="match status" value="1"/>
</dbReference>
<protein>
    <submittedName>
        <fullName evidence="2">Glycosyltransferase involved in cell wall biosynthesis</fullName>
    </submittedName>
</protein>
<comment type="caution">
    <text evidence="2">The sequence shown here is derived from an EMBL/GenBank/DDBJ whole genome shotgun (WGS) entry which is preliminary data.</text>
</comment>
<dbReference type="InterPro" id="IPR001173">
    <property type="entry name" value="Glyco_trans_2-like"/>
</dbReference>
<evidence type="ECO:0000259" key="1">
    <source>
        <dbReference type="Pfam" id="PF00535"/>
    </source>
</evidence>
<name>A0A4R2KYH5_9FIRM</name>
<accession>A0A4R2KYH5</accession>
<evidence type="ECO:0000313" key="3">
    <source>
        <dbReference type="Proteomes" id="UP000294919"/>
    </source>
</evidence>
<sequence>MKISVIMITYNRENYVDKAIESIIGQTFKNFEFIIVDNGSTDKSGIIAKEFAKRDSRIKVVNIKKSNIGTGRNTGLDNAKGEYITFIDDDDVAKPDMLEFLYKLALDNNAEISICGSMKEVNGEILFNYVFDEYLVMNAAQAVVEMLKRKKYSVGMPTKLFRKDLFDKIRFNELSKYDDIAIGYKLVASSNLVVAYGKPKYLILRHANNNSKFTTNDLYITPNQLEEYFKVFRERTIYLSNKLPEIADFVQYTEWSYMISMCNKITRNRLVQCSEQLKYVKKTLAQNFDKLYKSEFIEDFEKELMNMYIRGDEYLEKTRDFKYENYSKNQLAYVVNNCMDETNTFPRGRK</sequence>
<reference evidence="2 3" key="1">
    <citation type="submission" date="2019-03" db="EMBL/GenBank/DDBJ databases">
        <title>Genomic Encyclopedia of Type Strains, Phase IV (KMG-IV): sequencing the most valuable type-strain genomes for metagenomic binning, comparative biology and taxonomic classification.</title>
        <authorList>
            <person name="Goeker M."/>
        </authorList>
    </citation>
    <scope>NUCLEOTIDE SEQUENCE [LARGE SCALE GENOMIC DNA]</scope>
    <source>
        <strain evidence="2 3">DSM 102940</strain>
    </source>
</reference>
<proteinExistence type="predicted"/>
<dbReference type="SUPFAM" id="SSF53448">
    <property type="entry name" value="Nucleotide-diphospho-sugar transferases"/>
    <property type="match status" value="1"/>
</dbReference>
<dbReference type="Gene3D" id="3.90.550.10">
    <property type="entry name" value="Spore Coat Polysaccharide Biosynthesis Protein SpsA, Chain A"/>
    <property type="match status" value="1"/>
</dbReference>
<feature type="domain" description="Glycosyltransferase 2-like" evidence="1">
    <location>
        <begin position="4"/>
        <end position="126"/>
    </location>
</feature>
<evidence type="ECO:0000313" key="2">
    <source>
        <dbReference type="EMBL" id="TCO76459.1"/>
    </source>
</evidence>
<organism evidence="2 3">
    <name type="scientific">Marinisporobacter balticus</name>
    <dbReference type="NCBI Taxonomy" id="2018667"/>
    <lineage>
        <taxon>Bacteria</taxon>
        <taxon>Bacillati</taxon>
        <taxon>Bacillota</taxon>
        <taxon>Clostridia</taxon>
        <taxon>Peptostreptococcales</taxon>
        <taxon>Thermotaleaceae</taxon>
        <taxon>Marinisporobacter</taxon>
    </lineage>
</organism>
<dbReference type="RefSeq" id="WP_243116594.1">
    <property type="nucleotide sequence ID" value="NZ_SLWV01000008.1"/>
</dbReference>
<dbReference type="PANTHER" id="PTHR22916:SF71">
    <property type="entry name" value="GLYCOSYL TRANSFERASE"/>
    <property type="match status" value="1"/>
</dbReference>
<dbReference type="GO" id="GO:0016740">
    <property type="term" value="F:transferase activity"/>
    <property type="evidence" value="ECO:0007669"/>
    <property type="project" value="UniProtKB-KW"/>
</dbReference>
<dbReference type="AlphaFoldDB" id="A0A4R2KYH5"/>
<dbReference type="InterPro" id="IPR029044">
    <property type="entry name" value="Nucleotide-diphossugar_trans"/>
</dbReference>
<dbReference type="Proteomes" id="UP000294919">
    <property type="component" value="Unassembled WGS sequence"/>
</dbReference>
<dbReference type="EMBL" id="SLWV01000008">
    <property type="protein sequence ID" value="TCO76459.1"/>
    <property type="molecule type" value="Genomic_DNA"/>
</dbReference>